<comment type="caution">
    <text evidence="1">The sequence shown here is derived from an EMBL/GenBank/DDBJ whole genome shotgun (WGS) entry which is preliminary data.</text>
</comment>
<dbReference type="Proteomes" id="UP001604336">
    <property type="component" value="Unassembled WGS sequence"/>
</dbReference>
<protein>
    <submittedName>
        <fullName evidence="1">Uncharacterized protein</fullName>
    </submittedName>
</protein>
<organism evidence="1 2">
    <name type="scientific">Abeliophyllum distichum</name>
    <dbReference type="NCBI Taxonomy" id="126358"/>
    <lineage>
        <taxon>Eukaryota</taxon>
        <taxon>Viridiplantae</taxon>
        <taxon>Streptophyta</taxon>
        <taxon>Embryophyta</taxon>
        <taxon>Tracheophyta</taxon>
        <taxon>Spermatophyta</taxon>
        <taxon>Magnoliopsida</taxon>
        <taxon>eudicotyledons</taxon>
        <taxon>Gunneridae</taxon>
        <taxon>Pentapetalae</taxon>
        <taxon>asterids</taxon>
        <taxon>lamiids</taxon>
        <taxon>Lamiales</taxon>
        <taxon>Oleaceae</taxon>
        <taxon>Forsythieae</taxon>
        <taxon>Abeliophyllum</taxon>
    </lineage>
</organism>
<name>A0ABD1RBB0_9LAMI</name>
<keyword evidence="2" id="KW-1185">Reference proteome</keyword>
<accession>A0ABD1RBB0</accession>
<reference evidence="2" key="1">
    <citation type="submission" date="2024-07" db="EMBL/GenBank/DDBJ databases">
        <title>Two chromosome-level genome assemblies of Korean endemic species Abeliophyllum distichum and Forsythia ovata (Oleaceae).</title>
        <authorList>
            <person name="Jang H."/>
        </authorList>
    </citation>
    <scope>NUCLEOTIDE SEQUENCE [LARGE SCALE GENOMIC DNA]</scope>
</reference>
<dbReference type="EMBL" id="JBFOLK010000009">
    <property type="protein sequence ID" value="KAL2485123.1"/>
    <property type="molecule type" value="Genomic_DNA"/>
</dbReference>
<proteinExistence type="predicted"/>
<evidence type="ECO:0000313" key="2">
    <source>
        <dbReference type="Proteomes" id="UP001604336"/>
    </source>
</evidence>
<gene>
    <name evidence="1" type="ORF">Adt_29879</name>
</gene>
<evidence type="ECO:0000313" key="1">
    <source>
        <dbReference type="EMBL" id="KAL2485123.1"/>
    </source>
</evidence>
<dbReference type="AlphaFoldDB" id="A0ABD1RBB0"/>
<sequence>MRGRHSSCREEVFGNRSLGTSGLRRETGTQYFHLKASNTQSKNALWRLQDGILEGYFGSIFRSGRPSVEELEAGLTGISTRLLVEDIDWLEKPCLQRKFCRLQDRLVVPRAIFFQNTGPWCEIW</sequence>